<dbReference type="AlphaFoldDB" id="A0A9W6ETP9"/>
<comment type="similarity">
    <text evidence="1">Belongs to the carbohydrate kinase PfkB family.</text>
</comment>
<dbReference type="GO" id="GO:0016301">
    <property type="term" value="F:kinase activity"/>
    <property type="evidence" value="ECO:0007669"/>
    <property type="project" value="UniProtKB-KW"/>
</dbReference>
<gene>
    <name evidence="7" type="primary">scrK</name>
    <name evidence="7" type="ORF">NBRC110019_04630</name>
</gene>
<keyword evidence="5" id="KW-0067">ATP-binding</keyword>
<keyword evidence="8" id="KW-1185">Reference proteome</keyword>
<dbReference type="InterPro" id="IPR029056">
    <property type="entry name" value="Ribokinase-like"/>
</dbReference>
<keyword evidence="3" id="KW-0547">Nucleotide-binding</keyword>
<reference evidence="7" key="1">
    <citation type="submission" date="2022-07" db="EMBL/GenBank/DDBJ databases">
        <title>Taxonomy of Novel Oxalotrophic and Methylotrophic Bacteria.</title>
        <authorList>
            <person name="Sahin N."/>
            <person name="Tani A."/>
        </authorList>
    </citation>
    <scope>NUCLEOTIDE SEQUENCE</scope>
    <source>
        <strain evidence="7">AM327</strain>
    </source>
</reference>
<evidence type="ECO:0000256" key="2">
    <source>
        <dbReference type="ARBA" id="ARBA00022679"/>
    </source>
</evidence>
<dbReference type="InterPro" id="IPR023314">
    <property type="entry name" value="Myo_inos_IolC-like_sf"/>
</dbReference>
<keyword evidence="2" id="KW-0808">Transferase</keyword>
<evidence type="ECO:0000256" key="3">
    <source>
        <dbReference type="ARBA" id="ARBA00022741"/>
    </source>
</evidence>
<comment type="caution">
    <text evidence="7">The sequence shown here is derived from an EMBL/GenBank/DDBJ whole genome shotgun (WGS) entry which is preliminary data.</text>
</comment>
<organism evidence="7 8">
    <name type="scientific">Neptunitalea chrysea</name>
    <dbReference type="NCBI Taxonomy" id="1647581"/>
    <lineage>
        <taxon>Bacteria</taxon>
        <taxon>Pseudomonadati</taxon>
        <taxon>Bacteroidota</taxon>
        <taxon>Flavobacteriia</taxon>
        <taxon>Flavobacteriales</taxon>
        <taxon>Flavobacteriaceae</taxon>
        <taxon>Neptunitalea</taxon>
    </lineage>
</organism>
<dbReference type="Proteomes" id="UP001143545">
    <property type="component" value="Unassembled WGS sequence"/>
</dbReference>
<dbReference type="CDD" id="cd01167">
    <property type="entry name" value="bac_FRK"/>
    <property type="match status" value="1"/>
</dbReference>
<evidence type="ECO:0000259" key="6">
    <source>
        <dbReference type="Pfam" id="PF00294"/>
    </source>
</evidence>
<evidence type="ECO:0000313" key="7">
    <source>
        <dbReference type="EMBL" id="GLB51424.1"/>
    </source>
</evidence>
<dbReference type="PANTHER" id="PTHR43085:SF57">
    <property type="entry name" value="CARBOHYDRATE KINASE PFKB DOMAIN-CONTAINING PROTEIN"/>
    <property type="match status" value="1"/>
</dbReference>
<sequence>MLKTIDIISAGEILIDFIGNELNVGISNIKDYHKHLGGSPTNLAINGARLGLKTTLIASCGKDGFGDFMVEKLKENNVDTRFLKQKEEMPTSVIFVSKSTDTPEFIAYRNSDYQITHDQISDELLNNARVFHTTCFGLSKNPARDTILDAAGRAAKKGLTISIDFNFSDKIWPNRKEAEDVLKKYLSKKPLVKISEDDCFRFFGEVKSDNEILEYFHSAGAATICYTKGKNGVVVSDTTTGMYSQNALHIPEVKDTTGAGDAFWTGFLYAYLHYKKLQDCVAFAQQMAGIKLQRIGGLPINIDATKMLAAL</sequence>
<protein>
    <submittedName>
        <fullName evidence="7">Fructokinase</fullName>
    </submittedName>
</protein>
<evidence type="ECO:0000313" key="8">
    <source>
        <dbReference type="Proteomes" id="UP001143545"/>
    </source>
</evidence>
<dbReference type="Gene3D" id="2.20.150.10">
    <property type="entry name" value="putative 5-dehydro-2- deoxygluconokinase"/>
    <property type="match status" value="1"/>
</dbReference>
<name>A0A9W6ETP9_9FLAO</name>
<dbReference type="EMBL" id="BRVP01000003">
    <property type="protein sequence ID" value="GLB51424.1"/>
    <property type="molecule type" value="Genomic_DNA"/>
</dbReference>
<evidence type="ECO:0000256" key="1">
    <source>
        <dbReference type="ARBA" id="ARBA00010688"/>
    </source>
</evidence>
<keyword evidence="4" id="KW-0418">Kinase</keyword>
<evidence type="ECO:0000256" key="5">
    <source>
        <dbReference type="ARBA" id="ARBA00022840"/>
    </source>
</evidence>
<dbReference type="Pfam" id="PF00294">
    <property type="entry name" value="PfkB"/>
    <property type="match status" value="1"/>
</dbReference>
<dbReference type="RefSeq" id="WP_281751959.1">
    <property type="nucleotide sequence ID" value="NZ_BRVP01000003.1"/>
</dbReference>
<dbReference type="InterPro" id="IPR050306">
    <property type="entry name" value="PfkB_Carbo_kinase"/>
</dbReference>
<dbReference type="SUPFAM" id="SSF53613">
    <property type="entry name" value="Ribokinase-like"/>
    <property type="match status" value="1"/>
</dbReference>
<dbReference type="InterPro" id="IPR011611">
    <property type="entry name" value="PfkB_dom"/>
</dbReference>
<evidence type="ECO:0000256" key="4">
    <source>
        <dbReference type="ARBA" id="ARBA00022777"/>
    </source>
</evidence>
<accession>A0A9W6ETP9</accession>
<feature type="domain" description="Carbohydrate kinase PfkB" evidence="6">
    <location>
        <begin position="6"/>
        <end position="297"/>
    </location>
</feature>
<dbReference type="PANTHER" id="PTHR43085">
    <property type="entry name" value="HEXOKINASE FAMILY MEMBER"/>
    <property type="match status" value="1"/>
</dbReference>
<proteinExistence type="inferred from homology"/>
<dbReference type="GO" id="GO:0005524">
    <property type="term" value="F:ATP binding"/>
    <property type="evidence" value="ECO:0007669"/>
    <property type="project" value="UniProtKB-KW"/>
</dbReference>
<dbReference type="Gene3D" id="3.40.1190.20">
    <property type="match status" value="1"/>
</dbReference>